<dbReference type="Proteomes" id="UP001157138">
    <property type="component" value="Unassembled WGS sequence"/>
</dbReference>
<evidence type="ECO:0000256" key="2">
    <source>
        <dbReference type="ARBA" id="ARBA00022692"/>
    </source>
</evidence>
<evidence type="ECO:0000259" key="6">
    <source>
        <dbReference type="Pfam" id="PF00892"/>
    </source>
</evidence>
<keyword evidence="3 5" id="KW-1133">Transmembrane helix</keyword>
<dbReference type="InterPro" id="IPR000620">
    <property type="entry name" value="EamA_dom"/>
</dbReference>
<feature type="transmembrane region" description="Helical" evidence="5">
    <location>
        <begin position="179"/>
        <end position="200"/>
    </location>
</feature>
<sequence>MLNKWCPIIFMLVSTFSLSLTGLVSKFLTDHFEVSLLSFLRFIIPTMILILIFAGREIRWPSRNEQYALWIRALCIGLSQVCFIYSLQSLTLMESVVLFGTGPLFIPILENLIFSTKVQTVNIIGLIVTFGGVLLLSADGTHLNMRFELLVGLCAGLFNAGSQLSLFRISQSRLNAFEINLWSFLYAAVVVVPMLAFSFVEGRSMYQPIDNSAWLVLGALGLLGLMIINTQVFRSKAYHLSSSNSELAPIIYTNLLFTALWQFLFYQKTYNTLQLVGLALIVMTNVVCAGLSHSFAKKFTASSKGSLDNCK</sequence>
<feature type="domain" description="EamA" evidence="6">
    <location>
        <begin position="150"/>
        <end position="283"/>
    </location>
</feature>
<feature type="domain" description="EamA" evidence="6">
    <location>
        <begin position="8"/>
        <end position="137"/>
    </location>
</feature>
<evidence type="ECO:0000313" key="8">
    <source>
        <dbReference type="Proteomes" id="UP001157138"/>
    </source>
</evidence>
<feature type="transmembrane region" description="Helical" evidence="5">
    <location>
        <begin position="276"/>
        <end position="296"/>
    </location>
</feature>
<dbReference type="Pfam" id="PF00892">
    <property type="entry name" value="EamA"/>
    <property type="match status" value="2"/>
</dbReference>
<gene>
    <name evidence="7" type="ORF">GCM10007938_25460</name>
</gene>
<dbReference type="InterPro" id="IPR037185">
    <property type="entry name" value="EmrE-like"/>
</dbReference>
<dbReference type="PANTHER" id="PTHR22911">
    <property type="entry name" value="ACYL-MALONYL CONDENSING ENZYME-RELATED"/>
    <property type="match status" value="1"/>
</dbReference>
<evidence type="ECO:0000256" key="5">
    <source>
        <dbReference type="SAM" id="Phobius"/>
    </source>
</evidence>
<feature type="transmembrane region" description="Helical" evidence="5">
    <location>
        <begin position="92"/>
        <end position="109"/>
    </location>
</feature>
<evidence type="ECO:0000256" key="4">
    <source>
        <dbReference type="ARBA" id="ARBA00023136"/>
    </source>
</evidence>
<name>A0ABQ6F1N9_9VIBR</name>
<dbReference type="SUPFAM" id="SSF103481">
    <property type="entry name" value="Multidrug resistance efflux transporter EmrE"/>
    <property type="match status" value="2"/>
</dbReference>
<evidence type="ECO:0000256" key="1">
    <source>
        <dbReference type="ARBA" id="ARBA00004141"/>
    </source>
</evidence>
<keyword evidence="2 5" id="KW-0812">Transmembrane</keyword>
<protein>
    <submittedName>
        <fullName evidence="7">Membrane protein</fullName>
    </submittedName>
</protein>
<feature type="transmembrane region" description="Helical" evidence="5">
    <location>
        <begin position="245"/>
        <end position="264"/>
    </location>
</feature>
<reference evidence="8" key="1">
    <citation type="journal article" date="2019" name="Int. J. Syst. Evol. Microbiol.">
        <title>The Global Catalogue of Microorganisms (GCM) 10K type strain sequencing project: providing services to taxonomists for standard genome sequencing and annotation.</title>
        <authorList>
            <consortium name="The Broad Institute Genomics Platform"/>
            <consortium name="The Broad Institute Genome Sequencing Center for Infectious Disease"/>
            <person name="Wu L."/>
            <person name="Ma J."/>
        </authorList>
    </citation>
    <scope>NUCLEOTIDE SEQUENCE [LARGE SCALE GENOMIC DNA]</scope>
    <source>
        <strain evidence="8">NBRC 108723</strain>
    </source>
</reference>
<dbReference type="RefSeq" id="WP_284192642.1">
    <property type="nucleotide sequence ID" value="NZ_BSPW01000054.1"/>
</dbReference>
<evidence type="ECO:0000256" key="3">
    <source>
        <dbReference type="ARBA" id="ARBA00022989"/>
    </source>
</evidence>
<organism evidence="7 8">
    <name type="scientific">Vibrio zhanjiangensis</name>
    <dbReference type="NCBI Taxonomy" id="1046128"/>
    <lineage>
        <taxon>Bacteria</taxon>
        <taxon>Pseudomonadati</taxon>
        <taxon>Pseudomonadota</taxon>
        <taxon>Gammaproteobacteria</taxon>
        <taxon>Vibrionales</taxon>
        <taxon>Vibrionaceae</taxon>
        <taxon>Vibrio</taxon>
    </lineage>
</organism>
<comment type="caution">
    <text evidence="7">The sequence shown here is derived from an EMBL/GenBank/DDBJ whole genome shotgun (WGS) entry which is preliminary data.</text>
</comment>
<accession>A0ABQ6F1N9</accession>
<feature type="transmembrane region" description="Helical" evidence="5">
    <location>
        <begin position="121"/>
        <end position="138"/>
    </location>
</feature>
<keyword evidence="4 5" id="KW-0472">Membrane</keyword>
<feature type="transmembrane region" description="Helical" evidence="5">
    <location>
        <begin position="7"/>
        <end position="28"/>
    </location>
</feature>
<feature type="transmembrane region" description="Helical" evidence="5">
    <location>
        <begin position="34"/>
        <end position="55"/>
    </location>
</feature>
<dbReference type="EMBL" id="BSPW01000054">
    <property type="protein sequence ID" value="GLT18765.1"/>
    <property type="molecule type" value="Genomic_DNA"/>
</dbReference>
<feature type="transmembrane region" description="Helical" evidence="5">
    <location>
        <begin position="212"/>
        <end position="233"/>
    </location>
</feature>
<comment type="subcellular location">
    <subcellularLocation>
        <location evidence="1">Membrane</location>
        <topology evidence="1">Multi-pass membrane protein</topology>
    </subcellularLocation>
</comment>
<feature type="transmembrane region" description="Helical" evidence="5">
    <location>
        <begin position="67"/>
        <end position="86"/>
    </location>
</feature>
<proteinExistence type="predicted"/>
<evidence type="ECO:0000313" key="7">
    <source>
        <dbReference type="EMBL" id="GLT18765.1"/>
    </source>
</evidence>
<keyword evidence="8" id="KW-1185">Reference proteome</keyword>
<dbReference type="PANTHER" id="PTHR22911:SF6">
    <property type="entry name" value="SOLUTE CARRIER FAMILY 35 MEMBER G1"/>
    <property type="match status" value="1"/>
</dbReference>